<feature type="transmembrane region" description="Helical" evidence="1">
    <location>
        <begin position="141"/>
        <end position="162"/>
    </location>
</feature>
<keyword evidence="1" id="KW-1133">Transmembrane helix</keyword>
<gene>
    <name evidence="2" type="ORF">QCA50_018660</name>
</gene>
<proteinExistence type="predicted"/>
<accession>A0AAW0FM42</accession>
<dbReference type="AlphaFoldDB" id="A0AAW0FM42"/>
<keyword evidence="3" id="KW-1185">Reference proteome</keyword>
<feature type="transmembrane region" description="Helical" evidence="1">
    <location>
        <begin position="188"/>
        <end position="210"/>
    </location>
</feature>
<feature type="transmembrane region" description="Helical" evidence="1">
    <location>
        <begin position="54"/>
        <end position="77"/>
    </location>
</feature>
<reference evidence="2 3" key="1">
    <citation type="submission" date="2022-09" db="EMBL/GenBank/DDBJ databases">
        <authorList>
            <person name="Palmer J.M."/>
        </authorList>
    </citation>
    <scope>NUCLEOTIDE SEQUENCE [LARGE SCALE GENOMIC DNA]</scope>
    <source>
        <strain evidence="2 3">DSM 7382</strain>
    </source>
</reference>
<organism evidence="2 3">
    <name type="scientific">Cerrena zonata</name>
    <dbReference type="NCBI Taxonomy" id="2478898"/>
    <lineage>
        <taxon>Eukaryota</taxon>
        <taxon>Fungi</taxon>
        <taxon>Dikarya</taxon>
        <taxon>Basidiomycota</taxon>
        <taxon>Agaricomycotina</taxon>
        <taxon>Agaricomycetes</taxon>
        <taxon>Polyporales</taxon>
        <taxon>Cerrenaceae</taxon>
        <taxon>Cerrena</taxon>
    </lineage>
</organism>
<feature type="transmembrane region" description="Helical" evidence="1">
    <location>
        <begin position="20"/>
        <end position="42"/>
    </location>
</feature>
<comment type="caution">
    <text evidence="2">The sequence shown here is derived from an EMBL/GenBank/DDBJ whole genome shotgun (WGS) entry which is preliminary data.</text>
</comment>
<sequence length="301" mass="33933">MSSLSQDDIDTLASIGHDTTQVIVCLIVEAIMYTLFFVSLVMAGRILLRKRSKLSITMFGVILIMFLLDTAACILDMNNAIREITLTLTATSPLSLSDRYESIFNLPYSVTNSLFAYMVCFGDVIIVCRTYIFWCYGKERLMMILPTLTLISTFAVAGVTSFCVEREVSENAPTNLVNPPVCHDLQQAVYSMTLVTTGITSALTCYKMWVYRREIGQYLSVSEKKTRTEKVMLIIVEPGVFYFLILLEFIIRDIPKVSNAEYTKYTLAFTDLIWTYMTTHLLGIYPALMVILGSKPAYAPS</sequence>
<protein>
    <recommendedName>
        <fullName evidence="4">G protein-coupled receptor</fullName>
    </recommendedName>
</protein>
<evidence type="ECO:0000313" key="3">
    <source>
        <dbReference type="Proteomes" id="UP001385951"/>
    </source>
</evidence>
<name>A0AAW0FM42_9APHY</name>
<dbReference type="EMBL" id="JASBNA010000073">
    <property type="protein sequence ID" value="KAK7678312.1"/>
    <property type="molecule type" value="Genomic_DNA"/>
</dbReference>
<evidence type="ECO:0008006" key="4">
    <source>
        <dbReference type="Google" id="ProtNLM"/>
    </source>
</evidence>
<evidence type="ECO:0000313" key="2">
    <source>
        <dbReference type="EMBL" id="KAK7678312.1"/>
    </source>
</evidence>
<dbReference type="Proteomes" id="UP001385951">
    <property type="component" value="Unassembled WGS sequence"/>
</dbReference>
<feature type="transmembrane region" description="Helical" evidence="1">
    <location>
        <begin position="231"/>
        <end position="252"/>
    </location>
</feature>
<keyword evidence="1" id="KW-0812">Transmembrane</keyword>
<evidence type="ECO:0000256" key="1">
    <source>
        <dbReference type="SAM" id="Phobius"/>
    </source>
</evidence>
<feature type="transmembrane region" description="Helical" evidence="1">
    <location>
        <begin position="114"/>
        <end position="134"/>
    </location>
</feature>
<feature type="transmembrane region" description="Helical" evidence="1">
    <location>
        <begin position="272"/>
        <end position="292"/>
    </location>
</feature>
<keyword evidence="1" id="KW-0472">Membrane</keyword>